<feature type="binding site" evidence="4">
    <location>
        <position position="294"/>
    </location>
    <ligand>
        <name>pyridoxal 5'-phosphate</name>
        <dbReference type="ChEBI" id="CHEBI:597326"/>
    </ligand>
</feature>
<protein>
    <recommendedName>
        <fullName evidence="4 5">Kynureninase</fullName>
        <ecNumber evidence="4 5">3.7.1.3</ecNumber>
    </recommendedName>
    <alternativeName>
        <fullName evidence="4">L-kynurenine hydrolase</fullName>
    </alternativeName>
</protein>
<comment type="function">
    <text evidence="4 6">Catalyzes the cleavage of L-kynurenine (L-Kyn) and L-3-hydroxykynurenine (L-3OHKyn) into anthranilic acid (AA) and 3-hydroxyanthranilic acid (3-OHAA), respectively.</text>
</comment>
<dbReference type="GO" id="GO:0030170">
    <property type="term" value="F:pyridoxal phosphate binding"/>
    <property type="evidence" value="ECO:0007669"/>
    <property type="project" value="UniProtKB-UniRule"/>
</dbReference>
<dbReference type="GO" id="GO:0043420">
    <property type="term" value="P:anthranilate metabolic process"/>
    <property type="evidence" value="ECO:0007669"/>
    <property type="project" value="TreeGrafter"/>
</dbReference>
<sequence length="427" mass="48214">MDTSFNTTKEFAKALDTADVLHYLRDRFYIQPNEIYMDGNSLGLASKDAEEALLNVLEVWKKEGIKIWNTDDSKYYHYSKHIASYMAPLIGVDANEVVIVGSTTSNIHQAISTFYKPTKDKYKILVDDLNFPTDRYAVDSQVKLKGLNPEDAVKVVESSDGSYIDVNALIDAMTDDVALILLPTVLYRSAQVLDMEKITMAAKERNIIIGWDLCHAIGALDMDLTRVDADFAVWCTYKYLSAGPGSTAALYINKKHFSKIPGLAGWFGNKDETQFQLKHEFEHQQDASGWQIGTPNLFSMAPIEGVLKIFNEVGMHAIRTKSLHITSYLMYLIDEKLTQYGYAVGNLREDYLRGGHVCLVHDEAYRISLALKDKGVIPDFREPNVIRLAPTALYTSYEEVLTVVDILEEIAQKQLYEQYSNKRGLVV</sequence>
<dbReference type="Gene3D" id="3.90.1150.10">
    <property type="entry name" value="Aspartate Aminotransferase, domain 1"/>
    <property type="match status" value="1"/>
</dbReference>
<gene>
    <name evidence="4 7" type="primary">kynU</name>
    <name evidence="7" type="ORF">PYH69_13185</name>
</gene>
<evidence type="ECO:0000256" key="5">
    <source>
        <dbReference type="NCBIfam" id="TIGR01814"/>
    </source>
</evidence>
<dbReference type="GO" id="GO:0019805">
    <property type="term" value="P:quinolinate biosynthetic process"/>
    <property type="evidence" value="ECO:0007669"/>
    <property type="project" value="UniProtKB-UniRule"/>
</dbReference>
<dbReference type="PANTHER" id="PTHR14084">
    <property type="entry name" value="KYNURENINASE"/>
    <property type="match status" value="1"/>
</dbReference>
<feature type="binding site" evidence="4">
    <location>
        <begin position="131"/>
        <end position="134"/>
    </location>
    <ligand>
        <name>pyridoxal 5'-phosphate</name>
        <dbReference type="ChEBI" id="CHEBI:597326"/>
    </ligand>
</feature>
<dbReference type="InterPro" id="IPR015424">
    <property type="entry name" value="PyrdxlP-dep_Trfase"/>
</dbReference>
<dbReference type="GO" id="GO:0097053">
    <property type="term" value="P:L-kynurenine catabolic process"/>
    <property type="evidence" value="ECO:0007669"/>
    <property type="project" value="UniProtKB-UniRule"/>
</dbReference>
<dbReference type="AlphaFoldDB" id="A0AAX3W2U9"/>
<comment type="similarity">
    <text evidence="4 6">Belongs to the kynureninase family.</text>
</comment>
<feature type="binding site" evidence="4">
    <location>
        <position position="104"/>
    </location>
    <ligand>
        <name>pyridoxal 5'-phosphate</name>
        <dbReference type="ChEBI" id="CHEBI:597326"/>
    </ligand>
</feature>
<feature type="binding site" evidence="4">
    <location>
        <position position="103"/>
    </location>
    <ligand>
        <name>pyridoxal 5'-phosphate</name>
        <dbReference type="ChEBI" id="CHEBI:597326"/>
    </ligand>
</feature>
<dbReference type="GO" id="GO:0009435">
    <property type="term" value="P:NAD+ biosynthetic process"/>
    <property type="evidence" value="ECO:0007669"/>
    <property type="project" value="UniProtKB-UniRule"/>
</dbReference>
<keyword evidence="1 4" id="KW-0662">Pyridine nucleotide biosynthesis</keyword>
<proteinExistence type="inferred from homology"/>
<comment type="pathway">
    <text evidence="4 6">Amino-acid degradation; L-kynurenine degradation; L-alanine and anthranilate from L-kynurenine: step 1/1.</text>
</comment>
<dbReference type="GO" id="GO:0019441">
    <property type="term" value="P:L-tryptophan catabolic process to kynurenine"/>
    <property type="evidence" value="ECO:0007669"/>
    <property type="project" value="TreeGrafter"/>
</dbReference>
<dbReference type="InterPro" id="IPR015422">
    <property type="entry name" value="PyrdxlP-dep_Trfase_small"/>
</dbReference>
<name>A0AAX3W2U9_MAMLE</name>
<dbReference type="EMBL" id="CP118848">
    <property type="protein sequence ID" value="WHI59651.1"/>
    <property type="molecule type" value="Genomic_DNA"/>
</dbReference>
<evidence type="ECO:0000256" key="4">
    <source>
        <dbReference type="HAMAP-Rule" id="MF_01970"/>
    </source>
</evidence>
<comment type="subunit">
    <text evidence="4 6">Homodimer.</text>
</comment>
<evidence type="ECO:0000313" key="8">
    <source>
        <dbReference type="Proteomes" id="UP001223261"/>
    </source>
</evidence>
<reference evidence="7" key="1">
    <citation type="journal article" date="2023" name="Antibiotics">
        <title>Prevalence and Molecular Characterization of Methicillin-Resistant Staphylococci (MRS) and Mammaliicocci (MRM) in Dromedary Camels from Algeria: First Detection of SCCmec-mecC Hybrid in Methicillin-Resistant Mammaliicoccus lentus.</title>
        <authorList>
            <person name="Belhout C."/>
            <person name="Boyen F."/>
            <person name="Vereecke N."/>
            <person name="Theuns S."/>
            <person name="Taibi N."/>
            <person name="Stegger M."/>
            <person name="de la Fe-Rodriguez P.Y."/>
            <person name="Bouayad L."/>
            <person name="Elgroud R."/>
            <person name="Butaye P."/>
        </authorList>
    </citation>
    <scope>NUCLEOTIDE SEQUENCE</scope>
    <source>
        <strain evidence="7">7048</strain>
    </source>
</reference>
<comment type="pathway">
    <text evidence="4 6">Cofactor biosynthesis; NAD(+) biosynthesis; quinolinate from L-kynurenine: step 2/3.</text>
</comment>
<feature type="binding site" evidence="4">
    <location>
        <position position="266"/>
    </location>
    <ligand>
        <name>pyridoxal 5'-phosphate</name>
        <dbReference type="ChEBI" id="CHEBI:597326"/>
    </ligand>
</feature>
<organism evidence="7 8">
    <name type="scientific">Mammaliicoccus lentus</name>
    <name type="common">Staphylococcus lentus</name>
    <dbReference type="NCBI Taxonomy" id="42858"/>
    <lineage>
        <taxon>Bacteria</taxon>
        <taxon>Bacillati</taxon>
        <taxon>Bacillota</taxon>
        <taxon>Bacilli</taxon>
        <taxon>Bacillales</taxon>
        <taxon>Staphylococcaceae</taxon>
        <taxon>Mammaliicoccus</taxon>
    </lineage>
</organism>
<accession>A0AAX3W2U9</accession>
<feature type="binding site" evidence="4">
    <location>
        <position position="212"/>
    </location>
    <ligand>
        <name>pyridoxal 5'-phosphate</name>
        <dbReference type="ChEBI" id="CHEBI:597326"/>
    </ligand>
</feature>
<dbReference type="PANTHER" id="PTHR14084:SF0">
    <property type="entry name" value="KYNURENINASE"/>
    <property type="match status" value="1"/>
</dbReference>
<dbReference type="GO" id="GO:0030429">
    <property type="term" value="F:kynureninase activity"/>
    <property type="evidence" value="ECO:0007669"/>
    <property type="project" value="UniProtKB-UniRule"/>
</dbReference>
<dbReference type="NCBIfam" id="TIGR01814">
    <property type="entry name" value="kynureninase"/>
    <property type="match status" value="1"/>
</dbReference>
<dbReference type="GO" id="GO:0005737">
    <property type="term" value="C:cytoplasm"/>
    <property type="evidence" value="ECO:0007669"/>
    <property type="project" value="UniProtKB-UniRule"/>
</dbReference>
<evidence type="ECO:0000256" key="3">
    <source>
        <dbReference type="ARBA" id="ARBA00022898"/>
    </source>
</evidence>
<feature type="binding site" evidence="4">
    <location>
        <position position="237"/>
    </location>
    <ligand>
        <name>pyridoxal 5'-phosphate</name>
        <dbReference type="ChEBI" id="CHEBI:597326"/>
    </ligand>
</feature>
<feature type="modified residue" description="N6-(pyridoxal phosphate)lysine" evidence="4">
    <location>
        <position position="238"/>
    </location>
</feature>
<dbReference type="Proteomes" id="UP001223261">
    <property type="component" value="Chromosome"/>
</dbReference>
<dbReference type="InterPro" id="IPR015421">
    <property type="entry name" value="PyrdxlP-dep_Trfase_major"/>
</dbReference>
<dbReference type="Gene3D" id="3.40.640.10">
    <property type="entry name" value="Type I PLP-dependent aspartate aminotransferase-like (Major domain)"/>
    <property type="match status" value="1"/>
</dbReference>
<dbReference type="InterPro" id="IPR010111">
    <property type="entry name" value="Kynureninase"/>
</dbReference>
<comment type="caution">
    <text evidence="4">Lacks conserved residue(s) required for the propagation of feature annotation.</text>
</comment>
<dbReference type="EC" id="3.7.1.3" evidence="4 5"/>
<comment type="catalytic activity">
    <reaction evidence="6">
        <text>3-hydroxy-L-kynurenine + H2O = 3-hydroxyanthranilate + L-alanine + H(+)</text>
        <dbReference type="Rhea" id="RHEA:25143"/>
        <dbReference type="ChEBI" id="CHEBI:15377"/>
        <dbReference type="ChEBI" id="CHEBI:15378"/>
        <dbReference type="ChEBI" id="CHEBI:36559"/>
        <dbReference type="ChEBI" id="CHEBI:57972"/>
        <dbReference type="ChEBI" id="CHEBI:58125"/>
        <dbReference type="EC" id="3.7.1.3"/>
    </reaction>
</comment>
<comment type="catalytic activity">
    <reaction evidence="4 6">
        <text>L-kynurenine + H2O = anthranilate + L-alanine + H(+)</text>
        <dbReference type="Rhea" id="RHEA:16813"/>
        <dbReference type="ChEBI" id="CHEBI:15377"/>
        <dbReference type="ChEBI" id="CHEBI:15378"/>
        <dbReference type="ChEBI" id="CHEBI:16567"/>
        <dbReference type="ChEBI" id="CHEBI:57959"/>
        <dbReference type="ChEBI" id="CHEBI:57972"/>
        <dbReference type="EC" id="3.7.1.3"/>
    </reaction>
</comment>
<evidence type="ECO:0000256" key="2">
    <source>
        <dbReference type="ARBA" id="ARBA00022801"/>
    </source>
</evidence>
<dbReference type="HAMAP" id="MF_01970">
    <property type="entry name" value="Kynureninase"/>
    <property type="match status" value="1"/>
</dbReference>
<keyword evidence="2 4" id="KW-0378">Hydrolase</keyword>
<dbReference type="SUPFAM" id="SSF53383">
    <property type="entry name" value="PLP-dependent transferases"/>
    <property type="match status" value="1"/>
</dbReference>
<evidence type="ECO:0000313" key="7">
    <source>
        <dbReference type="EMBL" id="WHI59651.1"/>
    </source>
</evidence>
<comment type="cofactor">
    <cofactor evidence="4 6">
        <name>pyridoxal 5'-phosphate</name>
        <dbReference type="ChEBI" id="CHEBI:597326"/>
    </cofactor>
</comment>
<keyword evidence="3 4" id="KW-0663">Pyridoxal phosphate</keyword>
<evidence type="ECO:0000256" key="6">
    <source>
        <dbReference type="PIRNR" id="PIRNR038800"/>
    </source>
</evidence>
<dbReference type="PIRSF" id="PIRSF038800">
    <property type="entry name" value="KYNU"/>
    <property type="match status" value="1"/>
</dbReference>
<dbReference type="Pfam" id="PF22580">
    <property type="entry name" value="KYNU_C"/>
    <property type="match status" value="1"/>
</dbReference>
<evidence type="ECO:0000256" key="1">
    <source>
        <dbReference type="ARBA" id="ARBA00022642"/>
    </source>
</evidence>
<feature type="binding site" evidence="4">
    <location>
        <position position="215"/>
    </location>
    <ligand>
        <name>pyridoxal 5'-phosphate</name>
        <dbReference type="ChEBI" id="CHEBI:597326"/>
    </ligand>
</feature>
<dbReference type="RefSeq" id="WP_282861994.1">
    <property type="nucleotide sequence ID" value="NZ_CP118848.1"/>
</dbReference>